<evidence type="ECO:0000256" key="1">
    <source>
        <dbReference type="ARBA" id="ARBA00008226"/>
    </source>
</evidence>
<evidence type="ECO:0000256" key="2">
    <source>
        <dbReference type="ARBA" id="ARBA00013168"/>
    </source>
</evidence>
<dbReference type="GO" id="GO:0006412">
    <property type="term" value="P:translation"/>
    <property type="evidence" value="ECO:0007669"/>
    <property type="project" value="UniProtKB-KW"/>
</dbReference>
<evidence type="ECO:0000256" key="11">
    <source>
        <dbReference type="ARBA" id="ARBA00022840"/>
    </source>
</evidence>
<reference evidence="16" key="1">
    <citation type="journal article" date="2015" name="Nature">
        <title>Complex archaea that bridge the gap between prokaryotes and eukaryotes.</title>
        <authorList>
            <person name="Spang A."/>
            <person name="Saw J.H."/>
            <person name="Jorgensen S.L."/>
            <person name="Zaremba-Niedzwiedzka K."/>
            <person name="Martijn J."/>
            <person name="Lind A.E."/>
            <person name="van Eijk R."/>
            <person name="Schleper C."/>
            <person name="Guy L."/>
            <person name="Ettema T.J."/>
        </authorList>
    </citation>
    <scope>NUCLEOTIDE SEQUENCE</scope>
</reference>
<dbReference type="GO" id="GO:0006508">
    <property type="term" value="P:proteolysis"/>
    <property type="evidence" value="ECO:0007669"/>
    <property type="project" value="UniProtKB-KW"/>
</dbReference>
<dbReference type="Pfam" id="PF02272">
    <property type="entry name" value="DHHA1"/>
    <property type="match status" value="1"/>
</dbReference>
<evidence type="ECO:0000259" key="15">
    <source>
        <dbReference type="Pfam" id="PF02272"/>
    </source>
</evidence>
<dbReference type="Gene3D" id="3.10.310.40">
    <property type="match status" value="1"/>
</dbReference>
<dbReference type="Gene3D" id="3.30.70.1490">
    <property type="entry name" value="Cysteine protease Prp"/>
    <property type="match status" value="1"/>
</dbReference>
<comment type="caution">
    <text evidence="16">The sequence shown here is derived from an EMBL/GenBank/DDBJ whole genome shotgun (WGS) entry which is preliminary data.</text>
</comment>
<dbReference type="EC" id="6.1.1.7" evidence="2"/>
<gene>
    <name evidence="16" type="ORF">LCGC14_2500580</name>
</gene>
<keyword evidence="6" id="KW-0436">Ligase</keyword>
<dbReference type="Pfam" id="PF04327">
    <property type="entry name" value="Peptidase_Prp"/>
    <property type="match status" value="1"/>
</dbReference>
<accession>A0A0F9B1X8</accession>
<keyword evidence="7" id="KW-0645">Protease</keyword>
<evidence type="ECO:0000256" key="9">
    <source>
        <dbReference type="ARBA" id="ARBA00022801"/>
    </source>
</evidence>
<protein>
    <recommendedName>
        <fullName evidence="3">Alanine--tRNA ligase</fullName>
        <ecNumber evidence="2">6.1.1.7</ecNumber>
    </recommendedName>
</protein>
<proteinExistence type="inferred from homology"/>
<keyword evidence="13" id="KW-0648">Protein biosynthesis</keyword>
<dbReference type="GO" id="GO:0008234">
    <property type="term" value="F:cysteine-type peptidase activity"/>
    <property type="evidence" value="ECO:0007669"/>
    <property type="project" value="UniProtKB-KW"/>
</dbReference>
<dbReference type="GO" id="GO:0042254">
    <property type="term" value="P:ribosome biogenesis"/>
    <property type="evidence" value="ECO:0007669"/>
    <property type="project" value="UniProtKB-KW"/>
</dbReference>
<comment type="similarity">
    <text evidence="1">Belongs to the class-II aminoacyl-tRNA synthetase family.</text>
</comment>
<evidence type="ECO:0000256" key="4">
    <source>
        <dbReference type="ARBA" id="ARBA00022517"/>
    </source>
</evidence>
<name>A0A0F9B1X8_9ZZZZ</name>
<feature type="domain" description="DHHA1" evidence="15">
    <location>
        <begin position="113"/>
        <end position="208"/>
    </location>
</feature>
<evidence type="ECO:0000256" key="7">
    <source>
        <dbReference type="ARBA" id="ARBA00022670"/>
    </source>
</evidence>
<keyword evidence="4" id="KW-0690">Ribosome biogenesis</keyword>
<sequence length="218" mass="24368">MIELRINLHRDGCLKGFQASGHAGSGKKGEDIVCAAVTVLLRTAARLISGEKGLETGGEALRPGEMTFFLISMPAEYTEWVKGAEKLQQFENLLSEDYIKDLVNKAKSLKEYKLIIEIFDGLSQKDLKNFSVRVLKQSENLIIIFLNKVDNGIMVLGMMAPIPAQKSEFNMGNFIKECMSRFNGKGGGRKDYGQGFIDNKDLNIEEIKIFILKRLNSI</sequence>
<keyword evidence="11" id="KW-0067">ATP-binding</keyword>
<dbReference type="InterPro" id="IPR036764">
    <property type="entry name" value="Peptidase_Prp_sf"/>
</dbReference>
<keyword evidence="5" id="KW-0820">tRNA-binding</keyword>
<keyword evidence="9" id="KW-0378">Hydrolase</keyword>
<dbReference type="EMBL" id="LAZR01039864">
    <property type="protein sequence ID" value="KKL15939.1"/>
    <property type="molecule type" value="Genomic_DNA"/>
</dbReference>
<evidence type="ECO:0000256" key="8">
    <source>
        <dbReference type="ARBA" id="ARBA00022741"/>
    </source>
</evidence>
<dbReference type="CDD" id="cd16332">
    <property type="entry name" value="Prp-like"/>
    <property type="match status" value="1"/>
</dbReference>
<dbReference type="InterPro" id="IPR003156">
    <property type="entry name" value="DHHA1_dom"/>
</dbReference>
<evidence type="ECO:0000256" key="5">
    <source>
        <dbReference type="ARBA" id="ARBA00022555"/>
    </source>
</evidence>
<evidence type="ECO:0000256" key="10">
    <source>
        <dbReference type="ARBA" id="ARBA00022807"/>
    </source>
</evidence>
<evidence type="ECO:0000256" key="13">
    <source>
        <dbReference type="ARBA" id="ARBA00022917"/>
    </source>
</evidence>
<evidence type="ECO:0000256" key="14">
    <source>
        <dbReference type="ARBA" id="ARBA00023146"/>
    </source>
</evidence>
<dbReference type="GO" id="GO:0000049">
    <property type="term" value="F:tRNA binding"/>
    <property type="evidence" value="ECO:0007669"/>
    <property type="project" value="UniProtKB-KW"/>
</dbReference>
<keyword evidence="8" id="KW-0547">Nucleotide-binding</keyword>
<dbReference type="SUPFAM" id="SSF118010">
    <property type="entry name" value="TM1457-like"/>
    <property type="match status" value="1"/>
</dbReference>
<keyword evidence="10" id="KW-0788">Thiol protease</keyword>
<dbReference type="InterPro" id="IPR007422">
    <property type="entry name" value="Peptidase_Prp"/>
</dbReference>
<evidence type="ECO:0000256" key="6">
    <source>
        <dbReference type="ARBA" id="ARBA00022598"/>
    </source>
</evidence>
<organism evidence="16">
    <name type="scientific">marine sediment metagenome</name>
    <dbReference type="NCBI Taxonomy" id="412755"/>
    <lineage>
        <taxon>unclassified sequences</taxon>
        <taxon>metagenomes</taxon>
        <taxon>ecological metagenomes</taxon>
    </lineage>
</organism>
<dbReference type="AlphaFoldDB" id="A0A0F9B1X8"/>
<dbReference type="FunFam" id="3.10.310.40:FF:000001">
    <property type="entry name" value="Alanine--tRNA ligase"/>
    <property type="match status" value="1"/>
</dbReference>
<evidence type="ECO:0000256" key="3">
    <source>
        <dbReference type="ARBA" id="ARBA00017959"/>
    </source>
</evidence>
<evidence type="ECO:0000256" key="12">
    <source>
        <dbReference type="ARBA" id="ARBA00022884"/>
    </source>
</evidence>
<keyword evidence="12" id="KW-0694">RNA-binding</keyword>
<evidence type="ECO:0000313" key="16">
    <source>
        <dbReference type="EMBL" id="KKL15939.1"/>
    </source>
</evidence>
<dbReference type="GO" id="GO:0004813">
    <property type="term" value="F:alanine-tRNA ligase activity"/>
    <property type="evidence" value="ECO:0007669"/>
    <property type="project" value="UniProtKB-EC"/>
</dbReference>
<keyword evidence="14" id="KW-0030">Aminoacyl-tRNA synthetase</keyword>
<dbReference type="GO" id="GO:0005524">
    <property type="term" value="F:ATP binding"/>
    <property type="evidence" value="ECO:0007669"/>
    <property type="project" value="UniProtKB-KW"/>
</dbReference>